<dbReference type="PANTHER" id="PTHR43883:SF1">
    <property type="entry name" value="GLUCONOKINASE"/>
    <property type="match status" value="1"/>
</dbReference>
<evidence type="ECO:0000313" key="2">
    <source>
        <dbReference type="EMBL" id="RUL83080.1"/>
    </source>
</evidence>
<dbReference type="Gene3D" id="3.40.50.300">
    <property type="entry name" value="P-loop containing nucleotide triphosphate hydrolases"/>
    <property type="match status" value="1"/>
</dbReference>
<protein>
    <recommendedName>
        <fullName evidence="4">Aminoglycoside phosphotransferase domain-containing protein</fullName>
    </recommendedName>
</protein>
<dbReference type="PANTHER" id="PTHR43883">
    <property type="entry name" value="SLR0207 PROTEIN"/>
    <property type="match status" value="1"/>
</dbReference>
<dbReference type="InterPro" id="IPR011009">
    <property type="entry name" value="Kinase-like_dom_sf"/>
</dbReference>
<reference evidence="2 3" key="2">
    <citation type="submission" date="2019-01" db="EMBL/GenBank/DDBJ databases">
        <title>Tautonia sociabilis, a novel thermotolerant planctomycete of Isosphaeraceae family, isolated from a 4000 m deep subterranean habitat.</title>
        <authorList>
            <person name="Kovaleva O.L."/>
            <person name="Elcheninov A.G."/>
            <person name="Van Heerden E."/>
            <person name="Toshchakov S.V."/>
            <person name="Novikov A."/>
            <person name="Bonch-Osmolovskaya E.A."/>
            <person name="Kublanov I.V."/>
        </authorList>
    </citation>
    <scope>NUCLEOTIDE SEQUENCE [LARGE SCALE GENOMIC DNA]</scope>
    <source>
        <strain evidence="2 3">GM2012</strain>
    </source>
</reference>
<dbReference type="EMBL" id="RYZH01000065">
    <property type="protein sequence ID" value="RUL83080.1"/>
    <property type="molecule type" value="Genomic_DNA"/>
</dbReference>
<dbReference type="RefSeq" id="WP_126727773.1">
    <property type="nucleotide sequence ID" value="NZ_RYZH01000065.1"/>
</dbReference>
<evidence type="ECO:0000256" key="1">
    <source>
        <dbReference type="SAM" id="MobiDB-lite"/>
    </source>
</evidence>
<keyword evidence="3" id="KW-1185">Reference proteome</keyword>
<comment type="caution">
    <text evidence="2">The sequence shown here is derived from an EMBL/GenBank/DDBJ whole genome shotgun (WGS) entry which is preliminary data.</text>
</comment>
<dbReference type="InterPro" id="IPR027417">
    <property type="entry name" value="P-loop_NTPase"/>
</dbReference>
<dbReference type="Pfam" id="PF13671">
    <property type="entry name" value="AAA_33"/>
    <property type="match status" value="1"/>
</dbReference>
<proteinExistence type="predicted"/>
<reference evidence="2 3" key="1">
    <citation type="submission" date="2018-12" db="EMBL/GenBank/DDBJ databases">
        <authorList>
            <person name="Toschakov S.V."/>
        </authorList>
    </citation>
    <scope>NUCLEOTIDE SEQUENCE [LARGE SCALE GENOMIC DNA]</scope>
    <source>
        <strain evidence="2 3">GM2012</strain>
    </source>
</reference>
<dbReference type="OrthoDB" id="9810277at2"/>
<dbReference type="SUPFAM" id="SSF56112">
    <property type="entry name" value="Protein kinase-like (PK-like)"/>
    <property type="match status" value="1"/>
</dbReference>
<organism evidence="2 3">
    <name type="scientific">Tautonia sociabilis</name>
    <dbReference type="NCBI Taxonomy" id="2080755"/>
    <lineage>
        <taxon>Bacteria</taxon>
        <taxon>Pseudomonadati</taxon>
        <taxon>Planctomycetota</taxon>
        <taxon>Planctomycetia</taxon>
        <taxon>Isosphaerales</taxon>
        <taxon>Isosphaeraceae</taxon>
        <taxon>Tautonia</taxon>
    </lineage>
</organism>
<evidence type="ECO:0008006" key="4">
    <source>
        <dbReference type="Google" id="ProtNLM"/>
    </source>
</evidence>
<evidence type="ECO:0000313" key="3">
    <source>
        <dbReference type="Proteomes" id="UP000280296"/>
    </source>
</evidence>
<dbReference type="AlphaFoldDB" id="A0A432MDR8"/>
<dbReference type="SUPFAM" id="SSF52540">
    <property type="entry name" value="P-loop containing nucleoside triphosphate hydrolases"/>
    <property type="match status" value="1"/>
</dbReference>
<dbReference type="Proteomes" id="UP000280296">
    <property type="component" value="Unassembled WGS sequence"/>
</dbReference>
<dbReference type="InterPro" id="IPR052732">
    <property type="entry name" value="Cell-binding_unc_protein"/>
</dbReference>
<gene>
    <name evidence="2" type="ORF">TsocGM_22840</name>
</gene>
<feature type="region of interest" description="Disordered" evidence="1">
    <location>
        <begin position="501"/>
        <end position="524"/>
    </location>
</feature>
<name>A0A432MDR8_9BACT</name>
<sequence>METARLIEVLSHPDAYPHPADAVEVHQTHLSAVFLAGRFAYKVKKPVSFAFVDFSTLARRRHFCDEEIRLNRRLAPGVYLDVVPVCRSDDGGPRIGGDGEVIEWAVKMERLDDNDRLGPRLDRGDDPLDALADRLAEFHRRSDRGPRITEAARFDAIAKNAEANFDESSPLVGRTVSRAVFDRLRAETRSELERLRPRIEARADRGLPCDGHGDIRMDHVYARPDLDPPADLIVVDCIEFNEGLRRLDPISDIAFLVMDLIASGRRAEADRFALAYLDASGDHEGAALLPFYLAYRAAVRGKVEGLATTEAELDEAERSEALAEARGHWLLSLATLCSPADRPGLVLVGGLPGVGKSTLARRLAAEAGFEVIRSDEVRKELAGLPPEASSTAGFEEGIYTPEWTERTYAECLRRADLLLFEGARVVVDASFGSEDQRRRFLGLAARRCVPGVYLDCRAPAGVVRDRLARRSGDVSDADVSIYELAVSRREVPTGPEAVLVDTGGDPDESAGAAKEALREAGLLP</sequence>
<accession>A0A432MDR8</accession>